<evidence type="ECO:0000256" key="10">
    <source>
        <dbReference type="ARBA" id="ARBA00022967"/>
    </source>
</evidence>
<keyword evidence="11 15" id="KW-1133">Transmembrane helix</keyword>
<proteinExistence type="inferred from homology"/>
<comment type="similarity">
    <text evidence="2 15">Belongs to the cation transport ATPase (P-type) (TC 3.A.3) family. Type IB subfamily.</text>
</comment>
<dbReference type="PROSITE" id="PS00154">
    <property type="entry name" value="ATPASE_E1_E2"/>
    <property type="match status" value="1"/>
</dbReference>
<gene>
    <name evidence="18" type="ORF">I6N95_10130</name>
</gene>
<dbReference type="PANTHER" id="PTHR43520:SF8">
    <property type="entry name" value="P-TYPE CU(+) TRANSPORTER"/>
    <property type="match status" value="1"/>
</dbReference>
<dbReference type="InterPro" id="IPR008250">
    <property type="entry name" value="ATPase_P-typ_transduc_dom_A_sf"/>
</dbReference>
<keyword evidence="8" id="KW-0187">Copper transport</keyword>
<feature type="transmembrane region" description="Helical" evidence="15">
    <location>
        <begin position="622"/>
        <end position="644"/>
    </location>
</feature>
<dbReference type="SFLD" id="SFLDG00002">
    <property type="entry name" value="C1.7:_P-type_atpase_like"/>
    <property type="match status" value="1"/>
</dbReference>
<dbReference type="InterPro" id="IPR001757">
    <property type="entry name" value="P_typ_ATPase"/>
</dbReference>
<keyword evidence="7 15" id="KW-0547">Nucleotide-binding</keyword>
<evidence type="ECO:0000256" key="13">
    <source>
        <dbReference type="ARBA" id="ARBA00023136"/>
    </source>
</evidence>
<comment type="caution">
    <text evidence="18">The sequence shown here is derived from an EMBL/GenBank/DDBJ whole genome shotgun (WGS) entry which is preliminary data.</text>
</comment>
<keyword evidence="13 15" id="KW-0472">Membrane</keyword>
<dbReference type="SUPFAM" id="SSF56784">
    <property type="entry name" value="HAD-like"/>
    <property type="match status" value="1"/>
</dbReference>
<dbReference type="NCBIfam" id="TIGR01494">
    <property type="entry name" value="ATPase_P-type"/>
    <property type="match status" value="1"/>
</dbReference>
<evidence type="ECO:0000256" key="15">
    <source>
        <dbReference type="RuleBase" id="RU362081"/>
    </source>
</evidence>
<dbReference type="SFLD" id="SFLDS00003">
    <property type="entry name" value="Haloacid_Dehalogenase"/>
    <property type="match status" value="1"/>
</dbReference>
<keyword evidence="8" id="KW-0406">Ion transport</keyword>
<dbReference type="SFLD" id="SFLDF00027">
    <property type="entry name" value="p-type_atpase"/>
    <property type="match status" value="1"/>
</dbReference>
<dbReference type="SUPFAM" id="SSF81653">
    <property type="entry name" value="Calcium ATPase, transduction domain A"/>
    <property type="match status" value="1"/>
</dbReference>
<feature type="transmembrane region" description="Helical" evidence="15">
    <location>
        <begin position="63"/>
        <end position="81"/>
    </location>
</feature>
<dbReference type="GO" id="GO:0005524">
    <property type="term" value="F:ATP binding"/>
    <property type="evidence" value="ECO:0007669"/>
    <property type="project" value="UniProtKB-UniRule"/>
</dbReference>
<keyword evidence="5 15" id="KW-0812">Transmembrane</keyword>
<dbReference type="InterPro" id="IPR027256">
    <property type="entry name" value="P-typ_ATPase_IB"/>
</dbReference>
<dbReference type="GO" id="GO:0005886">
    <property type="term" value="C:plasma membrane"/>
    <property type="evidence" value="ECO:0007669"/>
    <property type="project" value="UniProtKB-SubCell"/>
</dbReference>
<evidence type="ECO:0000256" key="5">
    <source>
        <dbReference type="ARBA" id="ARBA00022692"/>
    </source>
</evidence>
<evidence type="ECO:0000256" key="4">
    <source>
        <dbReference type="ARBA" id="ARBA00022475"/>
    </source>
</evidence>
<accession>A0A940PEJ0</accession>
<sequence length="673" mass="72629">MEHQHHDHAAMEHQGEHDHHNGHGAQFKKKFFISLIGAIPIIMTAPMMGKTLPFQMTFKGSEWLVLALATFLYFYGGWPFLQGAKSELAQKKPAMMTLISLGISVAYFYSLYAFIANELFHSPTHIMDFFWELASLIVIMLLGHWIEMSAVSNAGNALKKMAELLPSEATLIDEQGKTTILPLDQVHKGQHVIVKSGESIPVDGIIINGTTTVNEALITGEAKEVSKTIDDQVIGGSTNGSGTIIIKITATGESGYLSQVMKLVNQAQQEKSKAESLSDKVASLLFYVAIVIGLLAFVIWFSLTKDLNIALERLVTVLIIACPHALGLAIPLVVARSTSIGAQNGLLVKNRQSLEVTRHVDMILMDKTGTLTEGNFAVSVVQSLNKTFSQHDILTLMATIEQYSSHPLANGIITKANQLELELLIAEDVTTIPGVGLSGKINNQEVKIVGPSYLAKNALAYDQDQFQQLADQGNTISYLIVDDQIVGLIAQGDQLKPEAKTMIQELLNKGIQPVMLTGDNRQVAELVASQLGITNVHAELMPEDKDQLIQDYRKQGYTTMMVGDGINDAPSLARADVGVAIGAGTDVAIDSADIILVKSDPADILHLLALAKNTTRKMTQNLWWGAGYNIVALPLAAGVLAPIGLLLSPAVGAVLMSVSTVIVAINAVLLKID</sequence>
<dbReference type="GO" id="GO:0140581">
    <property type="term" value="F:P-type monovalent copper transporter activity"/>
    <property type="evidence" value="ECO:0007669"/>
    <property type="project" value="UniProtKB-EC"/>
</dbReference>
<dbReference type="NCBIfam" id="TIGR01525">
    <property type="entry name" value="ATPase-IB_hvy"/>
    <property type="match status" value="1"/>
</dbReference>
<keyword evidence="12" id="KW-0186">Copper</keyword>
<dbReference type="PRINTS" id="PR00119">
    <property type="entry name" value="CATATPASE"/>
</dbReference>
<evidence type="ECO:0000256" key="11">
    <source>
        <dbReference type="ARBA" id="ARBA00022989"/>
    </source>
</evidence>
<dbReference type="SUPFAM" id="SSF81665">
    <property type="entry name" value="Calcium ATPase, transmembrane domain M"/>
    <property type="match status" value="1"/>
</dbReference>
<feature type="transmembrane region" description="Helical" evidence="15">
    <location>
        <begin position="93"/>
        <end position="117"/>
    </location>
</feature>
<feature type="region of interest" description="Disordered" evidence="16">
    <location>
        <begin position="1"/>
        <end position="22"/>
    </location>
</feature>
<evidence type="ECO:0000256" key="8">
    <source>
        <dbReference type="ARBA" id="ARBA00022796"/>
    </source>
</evidence>
<feature type="transmembrane region" description="Helical" evidence="15">
    <location>
        <begin position="650"/>
        <end position="670"/>
    </location>
</feature>
<evidence type="ECO:0000256" key="12">
    <source>
        <dbReference type="ARBA" id="ARBA00023008"/>
    </source>
</evidence>
<keyword evidence="10" id="KW-1278">Translocase</keyword>
<evidence type="ECO:0000256" key="6">
    <source>
        <dbReference type="ARBA" id="ARBA00022723"/>
    </source>
</evidence>
<feature type="transmembrane region" description="Helical" evidence="15">
    <location>
        <begin position="129"/>
        <end position="151"/>
    </location>
</feature>
<keyword evidence="8" id="KW-0813">Transport</keyword>
<dbReference type="InterPro" id="IPR044492">
    <property type="entry name" value="P_typ_ATPase_HD_dom"/>
</dbReference>
<dbReference type="RefSeq" id="WP_209527246.1">
    <property type="nucleotide sequence ID" value="NZ_JAEEGA010000006.1"/>
</dbReference>
<dbReference type="Pfam" id="PF00702">
    <property type="entry name" value="Hydrolase"/>
    <property type="match status" value="1"/>
</dbReference>
<dbReference type="PANTHER" id="PTHR43520">
    <property type="entry name" value="ATP7, ISOFORM B"/>
    <property type="match status" value="1"/>
</dbReference>
<keyword evidence="9 15" id="KW-0067">ATP-binding</keyword>
<evidence type="ECO:0000256" key="1">
    <source>
        <dbReference type="ARBA" id="ARBA00004651"/>
    </source>
</evidence>
<dbReference type="InterPro" id="IPR023299">
    <property type="entry name" value="ATPase_P-typ_cyto_dom_N"/>
</dbReference>
<dbReference type="GO" id="GO:0005507">
    <property type="term" value="F:copper ion binding"/>
    <property type="evidence" value="ECO:0007669"/>
    <property type="project" value="TreeGrafter"/>
</dbReference>
<dbReference type="InterPro" id="IPR023298">
    <property type="entry name" value="ATPase_P-typ_TM_dom_sf"/>
</dbReference>
<dbReference type="Gene3D" id="3.40.1110.10">
    <property type="entry name" value="Calcium-transporting ATPase, cytoplasmic domain N"/>
    <property type="match status" value="1"/>
</dbReference>
<evidence type="ECO:0000256" key="7">
    <source>
        <dbReference type="ARBA" id="ARBA00022741"/>
    </source>
</evidence>
<dbReference type="InterPro" id="IPR023214">
    <property type="entry name" value="HAD_sf"/>
</dbReference>
<evidence type="ECO:0000313" key="19">
    <source>
        <dbReference type="Proteomes" id="UP000674938"/>
    </source>
</evidence>
<dbReference type="GO" id="GO:0055070">
    <property type="term" value="P:copper ion homeostasis"/>
    <property type="evidence" value="ECO:0007669"/>
    <property type="project" value="TreeGrafter"/>
</dbReference>
<evidence type="ECO:0000256" key="9">
    <source>
        <dbReference type="ARBA" id="ARBA00022840"/>
    </source>
</evidence>
<organism evidence="18 19">
    <name type="scientific">Vagococcus allomyrinae</name>
    <dbReference type="NCBI Taxonomy" id="2794353"/>
    <lineage>
        <taxon>Bacteria</taxon>
        <taxon>Bacillati</taxon>
        <taxon>Bacillota</taxon>
        <taxon>Bacilli</taxon>
        <taxon>Lactobacillales</taxon>
        <taxon>Enterococcaceae</taxon>
        <taxon>Vagococcus</taxon>
    </lineage>
</organism>
<evidence type="ECO:0000256" key="14">
    <source>
        <dbReference type="ARBA" id="ARBA00049289"/>
    </source>
</evidence>
<dbReference type="AlphaFoldDB" id="A0A940PEJ0"/>
<feature type="transmembrane region" description="Helical" evidence="15">
    <location>
        <begin position="314"/>
        <end position="334"/>
    </location>
</feature>
<dbReference type="EMBL" id="JAEEGA010000006">
    <property type="protein sequence ID" value="MBP1041363.1"/>
    <property type="molecule type" value="Genomic_DNA"/>
</dbReference>
<evidence type="ECO:0000259" key="17">
    <source>
        <dbReference type="Pfam" id="PF00122"/>
    </source>
</evidence>
<dbReference type="EC" id="7.2.2.8" evidence="3"/>
<reference evidence="18" key="1">
    <citation type="submission" date="2020-12" db="EMBL/GenBank/DDBJ databases">
        <title>Vagococcus allomyrinae sp. nov. and Enterococcus lavae sp. nov., isolated from the larvae of Allomyrina dichotoma.</title>
        <authorList>
            <person name="Lee S.D."/>
        </authorList>
    </citation>
    <scope>NUCLEOTIDE SEQUENCE</scope>
    <source>
        <strain evidence="18">BWB3-3</strain>
    </source>
</reference>
<evidence type="ECO:0000313" key="18">
    <source>
        <dbReference type="EMBL" id="MBP1041363.1"/>
    </source>
</evidence>
<dbReference type="FunFam" id="2.70.150.10:FF:000020">
    <property type="entry name" value="Copper-exporting P-type ATPase A"/>
    <property type="match status" value="1"/>
</dbReference>
<comment type="subcellular location">
    <subcellularLocation>
        <location evidence="1">Cell membrane</location>
        <topology evidence="1">Multi-pass membrane protein</topology>
    </subcellularLocation>
</comment>
<dbReference type="Pfam" id="PF00122">
    <property type="entry name" value="E1-E2_ATPase"/>
    <property type="match status" value="1"/>
</dbReference>
<dbReference type="Gene3D" id="2.70.150.10">
    <property type="entry name" value="Calcium-transporting ATPase, cytoplasmic transduction domain A"/>
    <property type="match status" value="1"/>
</dbReference>
<feature type="domain" description="P-type ATPase A" evidence="17">
    <location>
        <begin position="163"/>
        <end position="264"/>
    </location>
</feature>
<comment type="catalytic activity">
    <reaction evidence="14">
        <text>Cu(+)(in) + ATP + H2O = Cu(+)(out) + ADP + phosphate + H(+)</text>
        <dbReference type="Rhea" id="RHEA:25792"/>
        <dbReference type="ChEBI" id="CHEBI:15377"/>
        <dbReference type="ChEBI" id="CHEBI:15378"/>
        <dbReference type="ChEBI" id="CHEBI:30616"/>
        <dbReference type="ChEBI" id="CHEBI:43474"/>
        <dbReference type="ChEBI" id="CHEBI:49552"/>
        <dbReference type="ChEBI" id="CHEBI:456216"/>
        <dbReference type="EC" id="7.2.2.8"/>
    </reaction>
</comment>
<dbReference type="Proteomes" id="UP000674938">
    <property type="component" value="Unassembled WGS sequence"/>
</dbReference>
<dbReference type="Gene3D" id="3.40.50.1000">
    <property type="entry name" value="HAD superfamily/HAD-like"/>
    <property type="match status" value="1"/>
</dbReference>
<feature type="compositionally biased region" description="Basic and acidic residues" evidence="16">
    <location>
        <begin position="1"/>
        <end position="21"/>
    </location>
</feature>
<dbReference type="InterPro" id="IPR059000">
    <property type="entry name" value="ATPase_P-type_domA"/>
</dbReference>
<keyword evidence="19" id="KW-1185">Reference proteome</keyword>
<dbReference type="GO" id="GO:0016887">
    <property type="term" value="F:ATP hydrolysis activity"/>
    <property type="evidence" value="ECO:0007669"/>
    <property type="project" value="InterPro"/>
</dbReference>
<evidence type="ECO:0000256" key="3">
    <source>
        <dbReference type="ARBA" id="ARBA00012517"/>
    </source>
</evidence>
<evidence type="ECO:0000256" key="16">
    <source>
        <dbReference type="SAM" id="MobiDB-lite"/>
    </source>
</evidence>
<feature type="transmembrane region" description="Helical" evidence="15">
    <location>
        <begin position="281"/>
        <end position="302"/>
    </location>
</feature>
<dbReference type="GO" id="GO:0043682">
    <property type="term" value="F:P-type divalent copper transporter activity"/>
    <property type="evidence" value="ECO:0007669"/>
    <property type="project" value="TreeGrafter"/>
</dbReference>
<dbReference type="InterPro" id="IPR018303">
    <property type="entry name" value="ATPase_P-typ_P_site"/>
</dbReference>
<keyword evidence="4 15" id="KW-1003">Cell membrane</keyword>
<protein>
    <recommendedName>
        <fullName evidence="3">P-type Cu(+) transporter</fullName>
        <ecNumber evidence="3">7.2.2.8</ecNumber>
    </recommendedName>
</protein>
<dbReference type="CDD" id="cd07552">
    <property type="entry name" value="P-type_ATPase_Cu-like"/>
    <property type="match status" value="1"/>
</dbReference>
<dbReference type="NCBIfam" id="TIGR01511">
    <property type="entry name" value="ATPase-IB1_Cu"/>
    <property type="match status" value="1"/>
</dbReference>
<keyword evidence="6 15" id="KW-0479">Metal-binding</keyword>
<evidence type="ECO:0000256" key="2">
    <source>
        <dbReference type="ARBA" id="ARBA00006024"/>
    </source>
</evidence>
<feature type="transmembrane region" description="Helical" evidence="15">
    <location>
        <begin position="31"/>
        <end position="48"/>
    </location>
</feature>
<dbReference type="InterPro" id="IPR036412">
    <property type="entry name" value="HAD-like_sf"/>
</dbReference>
<name>A0A940PEJ0_9ENTE</name>